<evidence type="ECO:0000256" key="4">
    <source>
        <dbReference type="ARBA" id="ARBA00022840"/>
    </source>
</evidence>
<dbReference type="InterPro" id="IPR027417">
    <property type="entry name" value="P-loop_NTPase"/>
</dbReference>
<dbReference type="InterPro" id="IPR011527">
    <property type="entry name" value="ABC1_TM_dom"/>
</dbReference>
<keyword evidence="6 8" id="KW-0472">Membrane</keyword>
<comment type="caution">
    <text evidence="11">The sequence shown here is derived from an EMBL/GenBank/DDBJ whole genome shotgun (WGS) entry which is preliminary data.</text>
</comment>
<dbReference type="InterPro" id="IPR003593">
    <property type="entry name" value="AAA+_ATPase"/>
</dbReference>
<proteinExistence type="predicted"/>
<dbReference type="PANTHER" id="PTHR24221">
    <property type="entry name" value="ATP-BINDING CASSETTE SUB-FAMILY B"/>
    <property type="match status" value="1"/>
</dbReference>
<dbReference type="Gene3D" id="1.20.1560.10">
    <property type="entry name" value="ABC transporter type 1, transmembrane domain"/>
    <property type="match status" value="1"/>
</dbReference>
<reference evidence="11 12" key="1">
    <citation type="submission" date="2023-04" db="EMBL/GenBank/DDBJ databases">
        <title>Luteimonas endophyticus RD2P54.</title>
        <authorList>
            <person name="Sun J.-Q."/>
        </authorList>
    </citation>
    <scope>NUCLEOTIDE SEQUENCE [LARGE SCALE GENOMIC DNA]</scope>
    <source>
        <strain evidence="11 12">RD2P54</strain>
    </source>
</reference>
<comment type="subcellular location">
    <subcellularLocation>
        <location evidence="1">Cell membrane</location>
        <topology evidence="1">Multi-pass membrane protein</topology>
    </subcellularLocation>
</comment>
<evidence type="ECO:0000256" key="5">
    <source>
        <dbReference type="ARBA" id="ARBA00022989"/>
    </source>
</evidence>
<keyword evidence="5 8" id="KW-1133">Transmembrane helix</keyword>
<evidence type="ECO:0000313" key="12">
    <source>
        <dbReference type="Proteomes" id="UP001156940"/>
    </source>
</evidence>
<feature type="transmembrane region" description="Helical" evidence="8">
    <location>
        <begin position="184"/>
        <end position="203"/>
    </location>
</feature>
<evidence type="ECO:0000256" key="6">
    <source>
        <dbReference type="ARBA" id="ARBA00023136"/>
    </source>
</evidence>
<gene>
    <name evidence="11" type="ORF">QFW77_12860</name>
</gene>
<dbReference type="InterPro" id="IPR039421">
    <property type="entry name" value="Type_1_exporter"/>
</dbReference>
<feature type="transmembrane region" description="Helical" evidence="8">
    <location>
        <begin position="80"/>
        <end position="105"/>
    </location>
</feature>
<feature type="transmembrane region" description="Helical" evidence="8">
    <location>
        <begin position="38"/>
        <end position="60"/>
    </location>
</feature>
<keyword evidence="2 8" id="KW-0812">Transmembrane</keyword>
<evidence type="ECO:0000259" key="10">
    <source>
        <dbReference type="PROSITE" id="PS50929"/>
    </source>
</evidence>
<dbReference type="InterPro" id="IPR017871">
    <property type="entry name" value="ABC_transporter-like_CS"/>
</dbReference>
<evidence type="ECO:0000256" key="8">
    <source>
        <dbReference type="SAM" id="Phobius"/>
    </source>
</evidence>
<dbReference type="SUPFAM" id="SSF90123">
    <property type="entry name" value="ABC transporter transmembrane region"/>
    <property type="match status" value="1"/>
</dbReference>
<dbReference type="Pfam" id="PF00005">
    <property type="entry name" value="ABC_tran"/>
    <property type="match status" value="1"/>
</dbReference>
<evidence type="ECO:0000256" key="1">
    <source>
        <dbReference type="ARBA" id="ARBA00004651"/>
    </source>
</evidence>
<dbReference type="SUPFAM" id="SSF52540">
    <property type="entry name" value="P-loop containing nucleoside triphosphate hydrolases"/>
    <property type="match status" value="1"/>
</dbReference>
<evidence type="ECO:0000256" key="7">
    <source>
        <dbReference type="SAM" id="MobiDB-lite"/>
    </source>
</evidence>
<evidence type="ECO:0000256" key="3">
    <source>
        <dbReference type="ARBA" id="ARBA00022741"/>
    </source>
</evidence>
<dbReference type="PANTHER" id="PTHR24221:SF203">
    <property type="entry name" value="ATP-BINDING_PERMEASE FUSION ABC TRANSPORTER-RELATED"/>
    <property type="match status" value="1"/>
</dbReference>
<evidence type="ECO:0000313" key="11">
    <source>
        <dbReference type="EMBL" id="MDH5823868.1"/>
    </source>
</evidence>
<dbReference type="PROSITE" id="PS50893">
    <property type="entry name" value="ABC_TRANSPORTER_2"/>
    <property type="match status" value="1"/>
</dbReference>
<keyword evidence="3" id="KW-0547">Nucleotide-binding</keyword>
<dbReference type="PROSITE" id="PS50929">
    <property type="entry name" value="ABC_TM1F"/>
    <property type="match status" value="1"/>
</dbReference>
<dbReference type="SMART" id="SM00382">
    <property type="entry name" value="AAA"/>
    <property type="match status" value="1"/>
</dbReference>
<accession>A0ABT6JCG5</accession>
<dbReference type="Proteomes" id="UP001156940">
    <property type="component" value="Unassembled WGS sequence"/>
</dbReference>
<dbReference type="InterPro" id="IPR036640">
    <property type="entry name" value="ABC1_TM_sf"/>
</dbReference>
<feature type="domain" description="ABC transporter" evidence="9">
    <location>
        <begin position="361"/>
        <end position="600"/>
    </location>
</feature>
<dbReference type="EMBL" id="JARXRM010000036">
    <property type="protein sequence ID" value="MDH5823868.1"/>
    <property type="molecule type" value="Genomic_DNA"/>
</dbReference>
<dbReference type="PROSITE" id="PS00211">
    <property type="entry name" value="ABC_TRANSPORTER_1"/>
    <property type="match status" value="1"/>
</dbReference>
<feature type="compositionally biased region" description="Low complexity" evidence="7">
    <location>
        <begin position="609"/>
        <end position="632"/>
    </location>
</feature>
<dbReference type="Pfam" id="PF00664">
    <property type="entry name" value="ABC_membrane"/>
    <property type="match status" value="1"/>
</dbReference>
<dbReference type="GO" id="GO:0005524">
    <property type="term" value="F:ATP binding"/>
    <property type="evidence" value="ECO:0007669"/>
    <property type="project" value="UniProtKB-KW"/>
</dbReference>
<feature type="domain" description="ABC transmembrane type-1" evidence="10">
    <location>
        <begin position="40"/>
        <end position="327"/>
    </location>
</feature>
<protein>
    <submittedName>
        <fullName evidence="11">ABC transporter ATP-binding protein</fullName>
    </submittedName>
</protein>
<organism evidence="11 12">
    <name type="scientific">Luteimonas endophytica</name>
    <dbReference type="NCBI Taxonomy" id="3042023"/>
    <lineage>
        <taxon>Bacteria</taxon>
        <taxon>Pseudomonadati</taxon>
        <taxon>Pseudomonadota</taxon>
        <taxon>Gammaproteobacteria</taxon>
        <taxon>Lysobacterales</taxon>
        <taxon>Lysobacteraceae</taxon>
        <taxon>Luteimonas</taxon>
    </lineage>
</organism>
<evidence type="ECO:0000259" key="9">
    <source>
        <dbReference type="PROSITE" id="PS50893"/>
    </source>
</evidence>
<dbReference type="InterPro" id="IPR003439">
    <property type="entry name" value="ABC_transporter-like_ATP-bd"/>
</dbReference>
<dbReference type="Gene3D" id="3.40.50.300">
    <property type="entry name" value="P-loop containing nucleotide triphosphate hydrolases"/>
    <property type="match status" value="1"/>
</dbReference>
<feature type="transmembrane region" description="Helical" evidence="8">
    <location>
        <begin position="156"/>
        <end position="178"/>
    </location>
</feature>
<feature type="transmembrane region" description="Helical" evidence="8">
    <location>
        <begin position="289"/>
        <end position="309"/>
    </location>
</feature>
<keyword evidence="4 11" id="KW-0067">ATP-binding</keyword>
<feature type="compositionally biased region" description="Polar residues" evidence="7">
    <location>
        <begin position="642"/>
        <end position="667"/>
    </location>
</feature>
<keyword evidence="12" id="KW-1185">Reference proteome</keyword>
<evidence type="ECO:0000256" key="2">
    <source>
        <dbReference type="ARBA" id="ARBA00022692"/>
    </source>
</evidence>
<sequence>MFRWFETRLDPFPPTPATQPPQSLVAFCRHYTRGAEKWLLLMALLSTAIAVAEVSLYAFSGALVDRLGAHTPATFLAAEGAWLGLMAVLVLVVLPALNLLSSLVIHQTLLGNYPMRIRWNVHRYLLRQSMGYFQDEFAGRIATRLMQTSLAVRETVVKLLDVGTYVLVYLGGALVLAASSDWRLMLPFAGWIAAYAALMCHFLPRMSLVARSQADARSMMTGRIVDSYTNIATVKLFSHSQREQAYAREAMDGFLATVHRQMRLVTTVNVANDALNMLLLFAVAALGLWLWHAGAVSIGAIAVAVALVLRMMGMSQWIMWELSALFENVGTVRDGIGSISLPPTVDDAPGAPAAARARGDIRFEGVSFHYGKGGGVIEALDLHVRPGEKLGVVGRSGAGKSTLVNLLLRFHDRERGRISIDGVDVASVEQDSLRAQIGVVTQDTSLLHRSVRENILYGRPGATEAEMIEAARQARAHDFILGLSDAAGRRGYDAHVGERGVKLSGGQRQRIAIARVLLKNAPILVLDEATSALDSEVEAAIQENLATLMQGKTVIAIAHRLSTIAAMDRLIVMEQGRIVEEGPHAALVAAGGIYAQLWRRQSGGFIDCPPASASTASSPASVSAEPDASSEAEGSRTGGANGENTRSAAESNSESGLSAGQVSSGKP</sequence>
<name>A0ABT6JCG5_9GAMM</name>
<feature type="region of interest" description="Disordered" evidence="7">
    <location>
        <begin position="609"/>
        <end position="667"/>
    </location>
</feature>